<sequence>MHGIECEGGEVLRRKKEADDALPLWTSRDVPGAVELWNYPDLSEEELAERSASYRQLHALRKFIDDKMMYYEQALIDHTRFCRSSPGGGGGGLAEEFAVEPSEEAKYDVDNESLAYLFNQASGIEVFEVSQFMLIPYAHQDKFDMAAAALEKGGQEEDDSDHRRNAADSSSFKLLNELGDLLMLPTDMLLGNIMKEICPSIGLPLLKSATSPLTSSVMNKFLEWF</sequence>
<gene>
    <name evidence="1" type="ORF">E2562_000780</name>
</gene>
<dbReference type="EMBL" id="SPHZ02000005">
    <property type="protein sequence ID" value="KAF0916188.1"/>
    <property type="molecule type" value="Genomic_DNA"/>
</dbReference>
<accession>A0A6G1DU86</accession>
<reference evidence="1 2" key="1">
    <citation type="submission" date="2019-11" db="EMBL/GenBank/DDBJ databases">
        <title>Whole genome sequence of Oryza granulata.</title>
        <authorList>
            <person name="Li W."/>
        </authorList>
    </citation>
    <scope>NUCLEOTIDE SEQUENCE [LARGE SCALE GENOMIC DNA]</scope>
    <source>
        <strain evidence="2">cv. Menghai</strain>
        <tissue evidence="1">Leaf</tissue>
    </source>
</reference>
<comment type="caution">
    <text evidence="1">The sequence shown here is derived from an EMBL/GenBank/DDBJ whole genome shotgun (WGS) entry which is preliminary data.</text>
</comment>
<evidence type="ECO:0000313" key="2">
    <source>
        <dbReference type="Proteomes" id="UP000479710"/>
    </source>
</evidence>
<proteinExistence type="predicted"/>
<dbReference type="OrthoDB" id="20172at2759"/>
<dbReference type="AlphaFoldDB" id="A0A6G1DU86"/>
<dbReference type="Proteomes" id="UP000479710">
    <property type="component" value="Unassembled WGS sequence"/>
</dbReference>
<organism evidence="1 2">
    <name type="scientific">Oryza meyeriana var. granulata</name>
    <dbReference type="NCBI Taxonomy" id="110450"/>
    <lineage>
        <taxon>Eukaryota</taxon>
        <taxon>Viridiplantae</taxon>
        <taxon>Streptophyta</taxon>
        <taxon>Embryophyta</taxon>
        <taxon>Tracheophyta</taxon>
        <taxon>Spermatophyta</taxon>
        <taxon>Magnoliopsida</taxon>
        <taxon>Liliopsida</taxon>
        <taxon>Poales</taxon>
        <taxon>Poaceae</taxon>
        <taxon>BOP clade</taxon>
        <taxon>Oryzoideae</taxon>
        <taxon>Oryzeae</taxon>
        <taxon>Oryzinae</taxon>
        <taxon>Oryza</taxon>
        <taxon>Oryza meyeriana</taxon>
    </lineage>
</organism>
<protein>
    <submittedName>
        <fullName evidence="1">Uncharacterized protein</fullName>
    </submittedName>
</protein>
<name>A0A6G1DU86_9ORYZ</name>
<keyword evidence="2" id="KW-1185">Reference proteome</keyword>
<evidence type="ECO:0000313" key="1">
    <source>
        <dbReference type="EMBL" id="KAF0916188.1"/>
    </source>
</evidence>